<keyword evidence="2" id="KW-0238">DNA-binding</keyword>
<dbReference type="Pfam" id="PF12833">
    <property type="entry name" value="HTH_18"/>
    <property type="match status" value="1"/>
</dbReference>
<dbReference type="EMBL" id="LITU01000053">
    <property type="protein sequence ID" value="KOY16513.1"/>
    <property type="molecule type" value="Genomic_DNA"/>
</dbReference>
<dbReference type="AlphaFoldDB" id="A0A0M9BPR4"/>
<dbReference type="SUPFAM" id="SSF46689">
    <property type="entry name" value="Homeodomain-like"/>
    <property type="match status" value="1"/>
</dbReference>
<dbReference type="GO" id="GO:0003700">
    <property type="term" value="F:DNA-binding transcription factor activity"/>
    <property type="evidence" value="ECO:0007669"/>
    <property type="project" value="InterPro"/>
</dbReference>
<keyword evidence="1" id="KW-0805">Transcription regulation</keyword>
<keyword evidence="3" id="KW-0804">Transcription</keyword>
<dbReference type="PROSITE" id="PS01124">
    <property type="entry name" value="HTH_ARAC_FAMILY_2"/>
    <property type="match status" value="1"/>
</dbReference>
<dbReference type="PATRIC" id="fig|1705561.3.peg.2217"/>
<dbReference type="PANTHER" id="PTHR43280:SF28">
    <property type="entry name" value="HTH-TYPE TRANSCRIPTIONAL ACTIVATOR RHAS"/>
    <property type="match status" value="1"/>
</dbReference>
<evidence type="ECO:0000256" key="2">
    <source>
        <dbReference type="ARBA" id="ARBA00023125"/>
    </source>
</evidence>
<feature type="domain" description="HTH araC/xylS-type" evidence="4">
    <location>
        <begin position="1"/>
        <end position="73"/>
    </location>
</feature>
<keyword evidence="6" id="KW-1185">Reference proteome</keyword>
<protein>
    <recommendedName>
        <fullName evidence="4">HTH araC/xylS-type domain-containing protein</fullName>
    </recommendedName>
</protein>
<accession>A0A0M9BPR4</accession>
<gene>
    <name evidence="5" type="ORF">AMS66_11700</name>
</gene>
<dbReference type="PANTHER" id="PTHR43280">
    <property type="entry name" value="ARAC-FAMILY TRANSCRIPTIONAL REGULATOR"/>
    <property type="match status" value="1"/>
</dbReference>
<name>A0A0M9BPR4_9BACL</name>
<dbReference type="Proteomes" id="UP000037688">
    <property type="component" value="Unassembled WGS sequence"/>
</dbReference>
<comment type="caution">
    <text evidence="5">The sequence shown here is derived from an EMBL/GenBank/DDBJ whole genome shotgun (WGS) entry which is preliminary data.</text>
</comment>
<proteinExistence type="predicted"/>
<dbReference type="Gene3D" id="1.10.10.60">
    <property type="entry name" value="Homeodomain-like"/>
    <property type="match status" value="2"/>
</dbReference>
<evidence type="ECO:0000256" key="1">
    <source>
        <dbReference type="ARBA" id="ARBA00023015"/>
    </source>
</evidence>
<dbReference type="GO" id="GO:0043565">
    <property type="term" value="F:sequence-specific DNA binding"/>
    <property type="evidence" value="ECO:0007669"/>
    <property type="project" value="InterPro"/>
</dbReference>
<evidence type="ECO:0000259" key="4">
    <source>
        <dbReference type="PROSITE" id="PS01124"/>
    </source>
</evidence>
<dbReference type="SMART" id="SM00342">
    <property type="entry name" value="HTH_ARAC"/>
    <property type="match status" value="1"/>
</dbReference>
<dbReference type="InterPro" id="IPR009057">
    <property type="entry name" value="Homeodomain-like_sf"/>
</dbReference>
<evidence type="ECO:0000313" key="6">
    <source>
        <dbReference type="Proteomes" id="UP000037688"/>
    </source>
</evidence>
<sequence>MSRYYFMRSFKEKFGQSSMDYLAEIRTNEAKRLMEAGQPLKDIALLAGFKDQHYFSSQFKKQVGLPPRTYIANRKCKTAAYSWPNKPSWTPSLILLWFSEMPSMTKRTRS</sequence>
<reference evidence="5 6" key="1">
    <citation type="submission" date="2015-08" db="EMBL/GenBank/DDBJ databases">
        <title>Draft genome sequence of cellulolytic and xylanolytic Paenibacillus sp. A59, isolated from a decaying forest soil from Patagonia, Argentina.</title>
        <authorList>
            <person name="Ghio S."/>
            <person name="Caceres A.M."/>
            <person name="Talia P."/>
            <person name="Grasso D."/>
            <person name="Campos E."/>
        </authorList>
    </citation>
    <scope>NUCLEOTIDE SEQUENCE [LARGE SCALE GENOMIC DNA]</scope>
    <source>
        <strain evidence="5 6">A59</strain>
    </source>
</reference>
<evidence type="ECO:0000313" key="5">
    <source>
        <dbReference type="EMBL" id="KOY16513.1"/>
    </source>
</evidence>
<organism evidence="5 6">
    <name type="scientific">Paenibacillus xylanivorans</name>
    <dbReference type="NCBI Taxonomy" id="1705561"/>
    <lineage>
        <taxon>Bacteria</taxon>
        <taxon>Bacillati</taxon>
        <taxon>Bacillota</taxon>
        <taxon>Bacilli</taxon>
        <taxon>Bacillales</taxon>
        <taxon>Paenibacillaceae</taxon>
        <taxon>Paenibacillus</taxon>
    </lineage>
</organism>
<evidence type="ECO:0000256" key="3">
    <source>
        <dbReference type="ARBA" id="ARBA00023163"/>
    </source>
</evidence>
<dbReference type="InterPro" id="IPR018060">
    <property type="entry name" value="HTH_AraC"/>
</dbReference>